<organism evidence="2 3">
    <name type="scientific">Portunus trituberculatus</name>
    <name type="common">Swimming crab</name>
    <name type="synonym">Neptunus trituberculatus</name>
    <dbReference type="NCBI Taxonomy" id="210409"/>
    <lineage>
        <taxon>Eukaryota</taxon>
        <taxon>Metazoa</taxon>
        <taxon>Ecdysozoa</taxon>
        <taxon>Arthropoda</taxon>
        <taxon>Crustacea</taxon>
        <taxon>Multicrustacea</taxon>
        <taxon>Malacostraca</taxon>
        <taxon>Eumalacostraca</taxon>
        <taxon>Eucarida</taxon>
        <taxon>Decapoda</taxon>
        <taxon>Pleocyemata</taxon>
        <taxon>Brachyura</taxon>
        <taxon>Eubrachyura</taxon>
        <taxon>Portunoidea</taxon>
        <taxon>Portunidae</taxon>
        <taxon>Portuninae</taxon>
        <taxon>Portunus</taxon>
    </lineage>
</organism>
<gene>
    <name evidence="2" type="ORF">E2C01_026993</name>
</gene>
<evidence type="ECO:0000256" key="1">
    <source>
        <dbReference type="SAM" id="MobiDB-lite"/>
    </source>
</evidence>
<accession>A0A5B7EJZ6</accession>
<dbReference type="EMBL" id="VSRR010002874">
    <property type="protein sequence ID" value="MPC33638.1"/>
    <property type="molecule type" value="Genomic_DNA"/>
</dbReference>
<comment type="caution">
    <text evidence="2">The sequence shown here is derived from an EMBL/GenBank/DDBJ whole genome shotgun (WGS) entry which is preliminary data.</text>
</comment>
<keyword evidence="3" id="KW-1185">Reference proteome</keyword>
<sequence length="119" mass="12510">MQSLSPSVSQPFNLSASHPLSPAASQSFSLSALQSFSLSPLQSCSLSVFQSLTPSVFQPFIVFSSRPRTTTTGYPPRPPSCTVLAAPRGDSLSDGGFLTRRSGEVVDGSGTPKVTMDKK</sequence>
<name>A0A5B7EJZ6_PORTR</name>
<reference evidence="2 3" key="1">
    <citation type="submission" date="2019-05" db="EMBL/GenBank/DDBJ databases">
        <title>Another draft genome of Portunus trituberculatus and its Hox gene families provides insights of decapod evolution.</title>
        <authorList>
            <person name="Jeong J.-H."/>
            <person name="Song I."/>
            <person name="Kim S."/>
            <person name="Choi T."/>
            <person name="Kim D."/>
            <person name="Ryu S."/>
            <person name="Kim W."/>
        </authorList>
    </citation>
    <scope>NUCLEOTIDE SEQUENCE [LARGE SCALE GENOMIC DNA]</scope>
    <source>
        <tissue evidence="2">Muscle</tissue>
    </source>
</reference>
<evidence type="ECO:0000313" key="2">
    <source>
        <dbReference type="EMBL" id="MPC33638.1"/>
    </source>
</evidence>
<dbReference type="AlphaFoldDB" id="A0A5B7EJZ6"/>
<proteinExistence type="predicted"/>
<protein>
    <submittedName>
        <fullName evidence="2">Uncharacterized protein</fullName>
    </submittedName>
</protein>
<feature type="compositionally biased region" description="Polar residues" evidence="1">
    <location>
        <begin position="1"/>
        <end position="13"/>
    </location>
</feature>
<evidence type="ECO:0000313" key="3">
    <source>
        <dbReference type="Proteomes" id="UP000324222"/>
    </source>
</evidence>
<dbReference type="Proteomes" id="UP000324222">
    <property type="component" value="Unassembled WGS sequence"/>
</dbReference>
<feature type="region of interest" description="Disordered" evidence="1">
    <location>
        <begin position="1"/>
        <end position="22"/>
    </location>
</feature>
<feature type="region of interest" description="Disordered" evidence="1">
    <location>
        <begin position="68"/>
        <end position="119"/>
    </location>
</feature>